<dbReference type="Proteomes" id="UP001144297">
    <property type="component" value="Unassembled WGS sequence"/>
</dbReference>
<organism evidence="5 6">
    <name type="scientific">Thermodesulfovibrio yellowstonii</name>
    <dbReference type="NCBI Taxonomy" id="28262"/>
    <lineage>
        <taxon>Bacteria</taxon>
        <taxon>Pseudomonadati</taxon>
        <taxon>Nitrospirota</taxon>
        <taxon>Thermodesulfovibrionia</taxon>
        <taxon>Thermodesulfovibrionales</taxon>
        <taxon>Thermodesulfovibrionaceae</taxon>
        <taxon>Thermodesulfovibrio</taxon>
    </lineage>
</organism>
<dbReference type="GO" id="GO:0048038">
    <property type="term" value="F:quinone binding"/>
    <property type="evidence" value="ECO:0007669"/>
    <property type="project" value="UniProtKB-KW"/>
</dbReference>
<evidence type="ECO:0000256" key="2">
    <source>
        <dbReference type="ARBA" id="ARBA00022448"/>
    </source>
</evidence>
<dbReference type="HAMAP" id="MF_01357">
    <property type="entry name" value="NDH1_NuoC"/>
    <property type="match status" value="1"/>
</dbReference>
<dbReference type="NCBIfam" id="TIGR01961">
    <property type="entry name" value="NuoC_fam"/>
    <property type="match status" value="1"/>
</dbReference>
<dbReference type="GO" id="GO:0005886">
    <property type="term" value="C:plasma membrane"/>
    <property type="evidence" value="ECO:0007669"/>
    <property type="project" value="UniProtKB-SubCell"/>
</dbReference>
<dbReference type="EC" id="7.1.1.-" evidence="3"/>
<dbReference type="AlphaFoldDB" id="A0A9W6GGP3"/>
<dbReference type="InterPro" id="IPR010218">
    <property type="entry name" value="NADH_DH_suC"/>
</dbReference>
<dbReference type="InterPro" id="IPR037232">
    <property type="entry name" value="NADH_quin_OxRdtase_su_C/D-like"/>
</dbReference>
<comment type="function">
    <text evidence="3">NDH-1 shuttles electrons from NADH, via FMN and iron-sulfur (Fe-S) centers, to quinones in the respiratory chain. The immediate electron acceptor for the enzyme in this species is believed to be ubiquinone. Couples the redox reaction to proton translocation (for every two electrons transferred, four hydrogen ions are translocated across the cytoplasmic membrane), and thus conserves the redox energy in a proton gradient.</text>
</comment>
<feature type="domain" description="NADH:ubiquinone oxidoreductase 30kDa subunit" evidence="4">
    <location>
        <begin position="63"/>
        <end position="182"/>
    </location>
</feature>
<dbReference type="PANTHER" id="PTHR10884">
    <property type="entry name" value="NADH DEHYDROGENASE UBIQUINONE IRON-SULFUR PROTEIN 3"/>
    <property type="match status" value="1"/>
</dbReference>
<keyword evidence="3" id="KW-0830">Ubiquinone</keyword>
<keyword evidence="6" id="KW-1185">Reference proteome</keyword>
<evidence type="ECO:0000256" key="3">
    <source>
        <dbReference type="HAMAP-Rule" id="MF_01357"/>
    </source>
</evidence>
<dbReference type="GO" id="GO:0008137">
    <property type="term" value="F:NADH dehydrogenase (ubiquinone) activity"/>
    <property type="evidence" value="ECO:0007669"/>
    <property type="project" value="InterPro"/>
</dbReference>
<dbReference type="InterPro" id="IPR001268">
    <property type="entry name" value="NADH_UbQ_OxRdtase_30kDa_su"/>
</dbReference>
<keyword evidence="3" id="KW-1278">Translocase</keyword>
<evidence type="ECO:0000313" key="5">
    <source>
        <dbReference type="EMBL" id="GLI53668.1"/>
    </source>
</evidence>
<comment type="similarity">
    <text evidence="1 3">Belongs to the complex I 30 kDa subunit family.</text>
</comment>
<sequence>MAQEIERVLEEEPLVSEPSTFSSCHSEGARATEESLKIAYKLKEQFPEEVIEIKEFRGQVSVIVRPSRIKEILRWLKDQQGFNHLQDLCGVDYSPEKPRFEIVYNLYSIWRRLHIRVRAKVNEETPEIDSVTDLWEGANWHERECFDMFGIRFIGHPDLRRIFMPEDWNGYPLRKDYPLKGKELWRGFREIIESSSVEENK</sequence>
<keyword evidence="3" id="KW-0874">Quinone</keyword>
<reference evidence="5" key="1">
    <citation type="submission" date="2022-12" db="EMBL/GenBank/DDBJ databases">
        <title>Reference genome sequencing for broad-spectrum identification of bacterial and archaeal isolates by mass spectrometry.</title>
        <authorList>
            <person name="Sekiguchi Y."/>
            <person name="Tourlousse D.M."/>
        </authorList>
    </citation>
    <scope>NUCLEOTIDE SEQUENCE</scope>
    <source>
        <strain evidence="5">TSL-P1</strain>
    </source>
</reference>
<keyword evidence="3" id="KW-0472">Membrane</keyword>
<keyword evidence="3" id="KW-0520">NAD</keyword>
<dbReference type="PANTHER" id="PTHR10884:SF14">
    <property type="entry name" value="NADH DEHYDROGENASE [UBIQUINONE] IRON-SULFUR PROTEIN 3, MITOCHONDRIAL"/>
    <property type="match status" value="1"/>
</dbReference>
<evidence type="ECO:0000313" key="6">
    <source>
        <dbReference type="Proteomes" id="UP001144297"/>
    </source>
</evidence>
<comment type="caution">
    <text evidence="5">The sequence shown here is derived from an EMBL/GenBank/DDBJ whole genome shotgun (WGS) entry which is preliminary data.</text>
</comment>
<comment type="subcellular location">
    <subcellularLocation>
        <location evidence="3">Cell membrane</location>
        <topology evidence="3">Peripheral membrane protein</topology>
        <orientation evidence="3">Cytoplasmic side</orientation>
    </subcellularLocation>
</comment>
<evidence type="ECO:0000259" key="4">
    <source>
        <dbReference type="Pfam" id="PF00329"/>
    </source>
</evidence>
<name>A0A9W6GGP3_9BACT</name>
<dbReference type="EMBL" id="BSDX01000001">
    <property type="protein sequence ID" value="GLI53668.1"/>
    <property type="molecule type" value="Genomic_DNA"/>
</dbReference>
<comment type="catalytic activity">
    <reaction evidence="3">
        <text>a quinone + NADH + 5 H(+)(in) = a quinol + NAD(+) + 4 H(+)(out)</text>
        <dbReference type="Rhea" id="RHEA:57888"/>
        <dbReference type="ChEBI" id="CHEBI:15378"/>
        <dbReference type="ChEBI" id="CHEBI:24646"/>
        <dbReference type="ChEBI" id="CHEBI:57540"/>
        <dbReference type="ChEBI" id="CHEBI:57945"/>
        <dbReference type="ChEBI" id="CHEBI:132124"/>
    </reaction>
</comment>
<accession>A0A9W6GGP3</accession>
<dbReference type="SUPFAM" id="SSF143243">
    <property type="entry name" value="Nqo5-like"/>
    <property type="match status" value="1"/>
</dbReference>
<proteinExistence type="inferred from homology"/>
<comment type="subunit">
    <text evidence="3">NDH-1 is composed of 14 different subunits. Subunits NuoB, C, D, E, F, and G constitute the peripheral sector of the complex.</text>
</comment>
<dbReference type="Gene3D" id="3.30.460.80">
    <property type="entry name" value="NADH:ubiquinone oxidoreductase, 30kDa subunit"/>
    <property type="match status" value="1"/>
</dbReference>
<gene>
    <name evidence="3 5" type="primary">nuoC</name>
    <name evidence="5" type="ORF">TISLANDTSLP1_13610</name>
</gene>
<dbReference type="GO" id="GO:0050136">
    <property type="term" value="F:NADH dehydrogenase (quinone) (non-electrogenic) activity"/>
    <property type="evidence" value="ECO:0007669"/>
    <property type="project" value="UniProtKB-UniRule"/>
</dbReference>
<evidence type="ECO:0000256" key="1">
    <source>
        <dbReference type="ARBA" id="ARBA00007569"/>
    </source>
</evidence>
<keyword evidence="2 3" id="KW-0813">Transport</keyword>
<dbReference type="Pfam" id="PF00329">
    <property type="entry name" value="Complex1_30kDa"/>
    <property type="match status" value="1"/>
</dbReference>
<protein>
    <recommendedName>
        <fullName evidence="3">NADH-quinone oxidoreductase subunit C</fullName>
        <ecNumber evidence="3">7.1.1.-</ecNumber>
    </recommendedName>
    <alternativeName>
        <fullName evidence="3">NADH dehydrogenase I subunit C</fullName>
    </alternativeName>
    <alternativeName>
        <fullName evidence="3">NDH-1 subunit C</fullName>
    </alternativeName>
</protein>
<keyword evidence="3" id="KW-1003">Cell membrane</keyword>